<evidence type="ECO:0000313" key="2">
    <source>
        <dbReference type="EMBL" id="MES1923463.1"/>
    </source>
</evidence>
<proteinExistence type="predicted"/>
<dbReference type="Proteomes" id="UP001439008">
    <property type="component" value="Unassembled WGS sequence"/>
</dbReference>
<evidence type="ECO:0000256" key="1">
    <source>
        <dbReference type="SAM" id="MobiDB-lite"/>
    </source>
</evidence>
<keyword evidence="3" id="KW-1185">Reference proteome</keyword>
<organism evidence="2 3">
    <name type="scientific">Bonamia ostreae</name>
    <dbReference type="NCBI Taxonomy" id="126728"/>
    <lineage>
        <taxon>Eukaryota</taxon>
        <taxon>Sar</taxon>
        <taxon>Rhizaria</taxon>
        <taxon>Endomyxa</taxon>
        <taxon>Ascetosporea</taxon>
        <taxon>Haplosporida</taxon>
        <taxon>Bonamia</taxon>
    </lineage>
</organism>
<name>A0ABV2AUW3_9EUKA</name>
<sequence length="77" mass="8308">MPNTIDIHGRKRILHNGLEICNNFNSSPVSVTVTAAHPNTCLTCKSKAHSSLTCPIKSSQTKSSNSSLSGDERNNKK</sequence>
<evidence type="ECO:0000313" key="3">
    <source>
        <dbReference type="Proteomes" id="UP001439008"/>
    </source>
</evidence>
<feature type="region of interest" description="Disordered" evidence="1">
    <location>
        <begin position="55"/>
        <end position="77"/>
    </location>
</feature>
<comment type="caution">
    <text evidence="2">The sequence shown here is derived from an EMBL/GenBank/DDBJ whole genome shotgun (WGS) entry which is preliminary data.</text>
</comment>
<feature type="compositionally biased region" description="Low complexity" evidence="1">
    <location>
        <begin position="58"/>
        <end position="69"/>
    </location>
</feature>
<protein>
    <submittedName>
        <fullName evidence="2">Uncharacterized protein</fullName>
    </submittedName>
</protein>
<gene>
    <name evidence="2" type="ORF">MHBO_005037</name>
</gene>
<dbReference type="EMBL" id="JBDODL010006310">
    <property type="protein sequence ID" value="MES1923463.1"/>
    <property type="molecule type" value="Genomic_DNA"/>
</dbReference>
<accession>A0ABV2AUW3</accession>
<reference evidence="2 3" key="1">
    <citation type="journal article" date="2024" name="BMC Biol.">
        <title>Comparative genomics of Ascetosporea gives new insight into the evolutionary basis for animal parasitism in Rhizaria.</title>
        <authorList>
            <person name="Hiltunen Thoren M."/>
            <person name="Onut-Brannstrom I."/>
            <person name="Alfjorden A."/>
            <person name="Peckova H."/>
            <person name="Swords F."/>
            <person name="Hooper C."/>
            <person name="Holzer A.S."/>
            <person name="Bass D."/>
            <person name="Burki F."/>
        </authorList>
    </citation>
    <scope>NUCLEOTIDE SEQUENCE [LARGE SCALE GENOMIC DNA]</scope>
    <source>
        <strain evidence="2">20-A016</strain>
    </source>
</reference>